<dbReference type="KEGG" id="pcw:110205742"/>
<evidence type="ECO:0000256" key="9">
    <source>
        <dbReference type="ARBA" id="ARBA00023157"/>
    </source>
</evidence>
<evidence type="ECO:0000256" key="6">
    <source>
        <dbReference type="ARBA" id="ARBA00022729"/>
    </source>
</evidence>
<dbReference type="InterPro" id="IPR036116">
    <property type="entry name" value="FN3_sf"/>
</dbReference>
<dbReference type="InterPro" id="IPR003961">
    <property type="entry name" value="FN3_dom"/>
</dbReference>
<dbReference type="InterPro" id="IPR003531">
    <property type="entry name" value="Hempt_rcpt_S_F1_CS"/>
</dbReference>
<dbReference type="InterPro" id="IPR013783">
    <property type="entry name" value="Ig-like_fold"/>
</dbReference>
<evidence type="ECO:0000313" key="19">
    <source>
        <dbReference type="Proteomes" id="UP000515140"/>
    </source>
</evidence>
<comment type="subunit">
    <text evidence="12">Non-covalent dimer of an alpha and a beta subunit. IL2R exists in 3 different forms: a high affinity dimer, an intermediate affinity monomer (beta subunit), and a low affinity monomer (alpha subunit). The high and intermediate affinity forms also associate with a gamma subunit. Interacts with SHB upon interleukin stimulation.</text>
</comment>
<dbReference type="Gene3D" id="2.60.40.10">
    <property type="entry name" value="Immunoglobulins"/>
    <property type="match status" value="2"/>
</dbReference>
<dbReference type="PANTHER" id="PTHR23037:SF30">
    <property type="entry name" value="INTERLEUKIN-2 RECEPTOR SUBUNIT BETA"/>
    <property type="match status" value="1"/>
</dbReference>
<dbReference type="GO" id="GO:0019976">
    <property type="term" value="F:interleukin-2 binding"/>
    <property type="evidence" value="ECO:0007669"/>
    <property type="project" value="TreeGrafter"/>
</dbReference>
<dbReference type="Proteomes" id="UP000515140">
    <property type="component" value="Unplaced"/>
</dbReference>
<feature type="compositionally biased region" description="Polar residues" evidence="16">
    <location>
        <begin position="482"/>
        <end position="494"/>
    </location>
</feature>
<dbReference type="GeneTree" id="ENSGT00510000049239"/>
<dbReference type="Pfam" id="PF18707">
    <property type="entry name" value="IL2RB_N1"/>
    <property type="match status" value="1"/>
</dbReference>
<dbReference type="GeneID" id="110205742"/>
<feature type="compositionally biased region" description="Polar residues" evidence="16">
    <location>
        <begin position="453"/>
        <end position="464"/>
    </location>
</feature>
<name>A0A6P5JZI8_PHACI</name>
<evidence type="ECO:0000256" key="10">
    <source>
        <dbReference type="ARBA" id="ARBA00023170"/>
    </source>
</evidence>
<evidence type="ECO:0000256" key="5">
    <source>
        <dbReference type="ARBA" id="ARBA00022692"/>
    </source>
</evidence>
<dbReference type="GO" id="GO:0016064">
    <property type="term" value="P:immunoglobulin mediated immune response"/>
    <property type="evidence" value="ECO:0007669"/>
    <property type="project" value="TreeGrafter"/>
</dbReference>
<evidence type="ECO:0000256" key="16">
    <source>
        <dbReference type="SAM" id="MobiDB-lite"/>
    </source>
</evidence>
<feature type="transmembrane region" description="Helical" evidence="17">
    <location>
        <begin position="21"/>
        <end position="40"/>
    </location>
</feature>
<dbReference type="RefSeq" id="XP_020838178.1">
    <property type="nucleotide sequence ID" value="XM_020982519.1"/>
</dbReference>
<keyword evidence="7 17" id="KW-1133">Transmembrane helix</keyword>
<feature type="region of interest" description="Disordered" evidence="16">
    <location>
        <begin position="405"/>
        <end position="537"/>
    </location>
</feature>
<feature type="domain" description="Fibronectin type-III" evidence="18">
    <location>
        <begin position="151"/>
        <end position="252"/>
    </location>
</feature>
<evidence type="ECO:0000256" key="12">
    <source>
        <dbReference type="ARBA" id="ARBA00026094"/>
    </source>
</evidence>
<dbReference type="SUPFAM" id="SSF49265">
    <property type="entry name" value="Fibronectin type III"/>
    <property type="match status" value="2"/>
</dbReference>
<dbReference type="CDD" id="cd00063">
    <property type="entry name" value="FN3"/>
    <property type="match status" value="1"/>
</dbReference>
<dbReference type="RefSeq" id="XP_020838179.1">
    <property type="nucleotide sequence ID" value="XM_020982520.1"/>
</dbReference>
<dbReference type="PROSITE" id="PS01355">
    <property type="entry name" value="HEMATOPO_REC_S_F1"/>
    <property type="match status" value="1"/>
</dbReference>
<comment type="subcellular location">
    <subcellularLocation>
        <location evidence="1">Cell membrane</location>
        <topology evidence="1">Single-pass type I membrane protein</topology>
    </subcellularLocation>
</comment>
<keyword evidence="11" id="KW-0325">Glycoprotein</keyword>
<proteinExistence type="inferred from homology"/>
<protein>
    <recommendedName>
        <fullName evidence="3">Interleukin-2 receptor subunit beta</fullName>
    </recommendedName>
    <alternativeName>
        <fullName evidence="14">High affinity IL-2 receptor subunit beta</fullName>
    </alternativeName>
    <alternativeName>
        <fullName evidence="13">p70-75</fullName>
    </alternativeName>
</protein>
<evidence type="ECO:0000313" key="22">
    <source>
        <dbReference type="RefSeq" id="XP_020838179.1"/>
    </source>
</evidence>
<accession>A0A6P5JZI8</accession>
<evidence type="ECO:0000256" key="11">
    <source>
        <dbReference type="ARBA" id="ARBA00023180"/>
    </source>
</evidence>
<comment type="similarity">
    <text evidence="2">Belongs to the type I cytokine receptor family. Type 4 subfamily.</text>
</comment>
<evidence type="ECO:0000256" key="1">
    <source>
        <dbReference type="ARBA" id="ARBA00004251"/>
    </source>
</evidence>
<dbReference type="InterPro" id="IPR040951">
    <property type="entry name" value="IL2RB_N1"/>
</dbReference>
<keyword evidence="4" id="KW-1003">Cell membrane</keyword>
<feature type="transmembrane region" description="Helical" evidence="17">
    <location>
        <begin position="258"/>
        <end position="279"/>
    </location>
</feature>
<evidence type="ECO:0000256" key="4">
    <source>
        <dbReference type="ARBA" id="ARBA00022475"/>
    </source>
</evidence>
<keyword evidence="6" id="KW-0732">Signal</keyword>
<dbReference type="CTD" id="3560"/>
<dbReference type="AlphaFoldDB" id="A0A6P5JZI8"/>
<evidence type="ECO:0000256" key="13">
    <source>
        <dbReference type="ARBA" id="ARBA00031280"/>
    </source>
</evidence>
<evidence type="ECO:0000256" key="15">
    <source>
        <dbReference type="ARBA" id="ARBA00045664"/>
    </source>
</evidence>
<keyword evidence="5 17" id="KW-0812">Transmembrane</keyword>
<dbReference type="GO" id="GO:0004896">
    <property type="term" value="F:cytokine receptor activity"/>
    <property type="evidence" value="ECO:0007669"/>
    <property type="project" value="InterPro"/>
</dbReference>
<evidence type="ECO:0000256" key="8">
    <source>
        <dbReference type="ARBA" id="ARBA00023136"/>
    </source>
</evidence>
<keyword evidence="19" id="KW-1185">Reference proteome</keyword>
<comment type="function">
    <text evidence="15">Receptor for interleukin-2. This beta subunit is involved in receptor mediated endocytosis and transduces the mitogenic signals of IL2. Probably in association with IL15RA, involved in the stimulation of neutrophil phagocytosis by IL15.</text>
</comment>
<sequence length="562" mass="62902">MQTSLQMGPHTQLHPVGVTTCSPLSWYLPLFLLLLVLPWIQGALKDSPQLSCFYNSKANISCTWKPEPTLRVEQCHLYGTSKRQHRPANRSCELLRVMPTLWTCDLILGEIDSQPLTVVDVLVMKVSCLIGGQRMVMQEEFRPFEKIRLMALSDLCLIQQEEHASNVSWAVPLCSHYLEDNLVFEARYKIQGSSWEKATMLPINQNQRWVYIEKLSPGTKYEFQVRGKPEIKGASAFWSPWSQTLIFQTKPQVSTFKWLIHIIMGLCGVVSIFLVLLLVPKWYSQKWLKKVLKCHIPDPSKFFSSLSTEHGGDFQKWLSSPFPIASFTTSVLAPEISPLEVMQKEDPNLGLLLSKELVPAYRSPETSGHSLSSCFTNQGYFFFHLPDALEVESCQVYFTYSPFSEEEEENKEEGEQGSLVPQLPPGGPEDDSYCTFPPGDDMILFSPRVFQGPGNNLGPQSISFSGKEAKKETSPPEEDTAATPSCDPSFSRSKNSLDSRPESTQDGGLPLGTGLGPASPFPWDVPPTPDQTHAVSSSYSVLNTGAYLSLGEFQNQYHTHSA</sequence>
<dbReference type="PROSITE" id="PS50853">
    <property type="entry name" value="FN3"/>
    <property type="match status" value="1"/>
</dbReference>
<evidence type="ECO:0000313" key="21">
    <source>
        <dbReference type="RefSeq" id="XP_020838178.1"/>
    </source>
</evidence>
<keyword evidence="8 17" id="KW-0472">Membrane</keyword>
<evidence type="ECO:0000256" key="2">
    <source>
        <dbReference type="ARBA" id="ARBA00008280"/>
    </source>
</evidence>
<gene>
    <name evidence="20 21 22" type="primary">IL2RB</name>
</gene>
<evidence type="ECO:0000256" key="3">
    <source>
        <dbReference type="ARBA" id="ARBA00016239"/>
    </source>
</evidence>
<dbReference type="GO" id="GO:0009897">
    <property type="term" value="C:external side of plasma membrane"/>
    <property type="evidence" value="ECO:0007669"/>
    <property type="project" value="TreeGrafter"/>
</dbReference>
<feature type="compositionally biased region" description="Pro residues" evidence="16">
    <location>
        <begin position="519"/>
        <end position="529"/>
    </location>
</feature>
<dbReference type="RefSeq" id="XP_020838177.1">
    <property type="nucleotide sequence ID" value="XM_020982518.1"/>
</dbReference>
<keyword evidence="10 20" id="KW-0675">Receptor</keyword>
<evidence type="ECO:0000256" key="17">
    <source>
        <dbReference type="SAM" id="Phobius"/>
    </source>
</evidence>
<dbReference type="PANTHER" id="PTHR23037">
    <property type="entry name" value="CYTOKINE RECEPTOR"/>
    <property type="match status" value="1"/>
</dbReference>
<reference evidence="20 21" key="1">
    <citation type="submission" date="2025-04" db="UniProtKB">
        <authorList>
            <consortium name="RefSeq"/>
        </authorList>
    </citation>
    <scope>IDENTIFICATION</scope>
    <source>
        <tissue evidence="20 21">Spleen</tissue>
    </source>
</reference>
<evidence type="ECO:0000256" key="7">
    <source>
        <dbReference type="ARBA" id="ARBA00022989"/>
    </source>
</evidence>
<organism evidence="19 20">
    <name type="scientific">Phascolarctos cinereus</name>
    <name type="common">Koala</name>
    <dbReference type="NCBI Taxonomy" id="38626"/>
    <lineage>
        <taxon>Eukaryota</taxon>
        <taxon>Metazoa</taxon>
        <taxon>Chordata</taxon>
        <taxon>Craniata</taxon>
        <taxon>Vertebrata</taxon>
        <taxon>Euteleostomi</taxon>
        <taxon>Mammalia</taxon>
        <taxon>Metatheria</taxon>
        <taxon>Diprotodontia</taxon>
        <taxon>Phascolarctidae</taxon>
        <taxon>Phascolarctos</taxon>
    </lineage>
</organism>
<evidence type="ECO:0000259" key="18">
    <source>
        <dbReference type="PROSITE" id="PS50853"/>
    </source>
</evidence>
<evidence type="ECO:0000313" key="20">
    <source>
        <dbReference type="RefSeq" id="XP_020838177.1"/>
    </source>
</evidence>
<evidence type="ECO:0000256" key="14">
    <source>
        <dbReference type="ARBA" id="ARBA00032935"/>
    </source>
</evidence>
<keyword evidence="9" id="KW-1015">Disulfide bond</keyword>